<dbReference type="PANTHER" id="PTHR15537">
    <property type="entry name" value="F-BOX ONLY PROTEIN 7"/>
    <property type="match status" value="1"/>
</dbReference>
<dbReference type="InterPro" id="IPR001810">
    <property type="entry name" value="F-box_dom"/>
</dbReference>
<proteinExistence type="predicted"/>
<protein>
    <submittedName>
        <fullName evidence="3">Protein nutcracker</fullName>
    </submittedName>
</protein>
<accession>A0A6J2UC88</accession>
<feature type="domain" description="F-box" evidence="1">
    <location>
        <begin position="246"/>
        <end position="289"/>
    </location>
</feature>
<dbReference type="SUPFAM" id="SSF81383">
    <property type="entry name" value="F-box domain"/>
    <property type="match status" value="1"/>
</dbReference>
<dbReference type="RefSeq" id="XP_030385675.1">
    <property type="nucleotide sequence ID" value="XM_030529815.1"/>
</dbReference>
<dbReference type="GO" id="GO:0019901">
    <property type="term" value="F:protein kinase binding"/>
    <property type="evidence" value="ECO:0007669"/>
    <property type="project" value="InterPro"/>
</dbReference>
<dbReference type="PANTHER" id="PTHR15537:SF2">
    <property type="entry name" value="F-BOX ONLY PROTEIN 7"/>
    <property type="match status" value="1"/>
</dbReference>
<dbReference type="InterPro" id="IPR047118">
    <property type="entry name" value="Fbxo7"/>
</dbReference>
<dbReference type="Pfam" id="PF00646">
    <property type="entry name" value="F-box"/>
    <property type="match status" value="1"/>
</dbReference>
<gene>
    <name evidence="3" type="primary">LOC115632590</name>
</gene>
<dbReference type="Proteomes" id="UP000504634">
    <property type="component" value="Unplaced"/>
</dbReference>
<name>A0A6J2UC88_DROLE</name>
<keyword evidence="2" id="KW-1185">Reference proteome</keyword>
<evidence type="ECO:0000313" key="2">
    <source>
        <dbReference type="Proteomes" id="UP000504634"/>
    </source>
</evidence>
<reference evidence="3" key="1">
    <citation type="submission" date="2025-08" db="UniProtKB">
        <authorList>
            <consortium name="RefSeq"/>
        </authorList>
    </citation>
    <scope>IDENTIFICATION</scope>
    <source>
        <strain evidence="3">11010-0011.00</strain>
        <tissue evidence="3">Whole body</tissue>
    </source>
</reference>
<dbReference type="Gene3D" id="3.40.1000.30">
    <property type="match status" value="1"/>
</dbReference>
<dbReference type="GeneID" id="115632590"/>
<sequence length="289" mass="32787">MWLALYTPPSTKPSAPTSITAPNIIPRKLKILSASSGGRVAVSAEADPIPLCLEYATPETIPKHVQQLFEHYQDTKQSNSEILFLLIYALAVECGFVEEHVYREKRHLLKPVPGISCFHAGNVRIATTIPPVYTHLHSDTVFSMQLRTVTERQSAEDAVVAVLQSRLMVVEMGDMLMITLSPAPPRSERGYSVCLPISRYVLNLQMKNKQLFSRFRKLDNLSFELREKIFYPMRVQQLTALDVQLQPTLLGLPDELYPKILKYLDRKQLNVVAKVNRQLNSFSKDVKPK</sequence>
<dbReference type="AlphaFoldDB" id="A0A6J2UC88"/>
<dbReference type="InterPro" id="IPR036047">
    <property type="entry name" value="F-box-like_dom_sf"/>
</dbReference>
<organism evidence="2 3">
    <name type="scientific">Drosophila lebanonensis</name>
    <name type="common">Fruit fly</name>
    <name type="synonym">Scaptodrosophila lebanonensis</name>
    <dbReference type="NCBI Taxonomy" id="7225"/>
    <lineage>
        <taxon>Eukaryota</taxon>
        <taxon>Metazoa</taxon>
        <taxon>Ecdysozoa</taxon>
        <taxon>Arthropoda</taxon>
        <taxon>Hexapoda</taxon>
        <taxon>Insecta</taxon>
        <taxon>Pterygota</taxon>
        <taxon>Neoptera</taxon>
        <taxon>Endopterygota</taxon>
        <taxon>Diptera</taxon>
        <taxon>Brachycera</taxon>
        <taxon>Muscomorpha</taxon>
        <taxon>Ephydroidea</taxon>
        <taxon>Drosophilidae</taxon>
        <taxon>Scaptodrosophila</taxon>
    </lineage>
</organism>
<dbReference type="OrthoDB" id="101791at2759"/>
<dbReference type="GO" id="GO:1903599">
    <property type="term" value="P:positive regulation of autophagy of mitochondrion"/>
    <property type="evidence" value="ECO:0007669"/>
    <property type="project" value="TreeGrafter"/>
</dbReference>
<evidence type="ECO:0000259" key="1">
    <source>
        <dbReference type="PROSITE" id="PS50181"/>
    </source>
</evidence>
<dbReference type="PROSITE" id="PS50181">
    <property type="entry name" value="FBOX"/>
    <property type="match status" value="1"/>
</dbReference>
<evidence type="ECO:0000313" key="3">
    <source>
        <dbReference type="RefSeq" id="XP_030385675.1"/>
    </source>
</evidence>